<protein>
    <submittedName>
        <fullName evidence="8">Major facilitator superfamily protein</fullName>
    </submittedName>
</protein>
<dbReference type="InterPro" id="IPR036259">
    <property type="entry name" value="MFS_trans_sf"/>
</dbReference>
<evidence type="ECO:0000256" key="2">
    <source>
        <dbReference type="ARBA" id="ARBA00022448"/>
    </source>
</evidence>
<evidence type="ECO:0000256" key="5">
    <source>
        <dbReference type="ARBA" id="ARBA00023136"/>
    </source>
</evidence>
<feature type="transmembrane region" description="Helical" evidence="6">
    <location>
        <begin position="286"/>
        <end position="309"/>
    </location>
</feature>
<keyword evidence="2" id="KW-0813">Transport</keyword>
<dbReference type="SUPFAM" id="SSF103473">
    <property type="entry name" value="MFS general substrate transporter"/>
    <property type="match status" value="1"/>
</dbReference>
<evidence type="ECO:0000259" key="7">
    <source>
        <dbReference type="PROSITE" id="PS50850"/>
    </source>
</evidence>
<dbReference type="EMBL" id="AMFJ01000115">
    <property type="protein sequence ID" value="EKE29714.1"/>
    <property type="molecule type" value="Genomic_DNA"/>
</dbReference>
<feature type="transmembrane region" description="Helical" evidence="6">
    <location>
        <begin position="93"/>
        <end position="116"/>
    </location>
</feature>
<feature type="transmembrane region" description="Helical" evidence="6">
    <location>
        <begin position="152"/>
        <end position="173"/>
    </location>
</feature>
<keyword evidence="3 6" id="KW-0812">Transmembrane</keyword>
<feature type="transmembrane region" description="Helical" evidence="6">
    <location>
        <begin position="7"/>
        <end position="29"/>
    </location>
</feature>
<feature type="transmembrane region" description="Helical" evidence="6">
    <location>
        <begin position="70"/>
        <end position="87"/>
    </location>
</feature>
<evidence type="ECO:0000256" key="3">
    <source>
        <dbReference type="ARBA" id="ARBA00022692"/>
    </source>
</evidence>
<feature type="transmembrane region" description="Helical" evidence="6">
    <location>
        <begin position="35"/>
        <end position="58"/>
    </location>
</feature>
<accession>K2GH29</accession>
<gene>
    <name evidence="8" type="ORF">ACD_2C00115G0005</name>
</gene>
<comment type="subcellular location">
    <subcellularLocation>
        <location evidence="1">Membrane</location>
        <topology evidence="1">Multi-pass membrane protein</topology>
    </subcellularLocation>
</comment>
<feature type="transmembrane region" description="Helical" evidence="6">
    <location>
        <begin position="321"/>
        <end position="344"/>
    </location>
</feature>
<dbReference type="PROSITE" id="PS50850">
    <property type="entry name" value="MFS"/>
    <property type="match status" value="1"/>
</dbReference>
<dbReference type="AlphaFoldDB" id="K2GH29"/>
<feature type="transmembrane region" description="Helical" evidence="6">
    <location>
        <begin position="194"/>
        <end position="220"/>
    </location>
</feature>
<dbReference type="PANTHER" id="PTHR23504">
    <property type="entry name" value="MAJOR FACILITATOR SUPERFAMILY DOMAIN-CONTAINING PROTEIN 10"/>
    <property type="match status" value="1"/>
</dbReference>
<dbReference type="InterPro" id="IPR011701">
    <property type="entry name" value="MFS"/>
</dbReference>
<sequence length="373" mass="44985">MKKILYTLLTLSFLDILGFSFILPVLPFIVKEFSWNAFTVWIVVSSAALWMFLGGMFFWRLSDRYWRKKMILTSIGLNMIWYIIFWLSKNIEIFILSRFICWLWGWWISVIQAYIWDISNDKNRVANMWLVWATIWLWFTIWPLLWSLLEDFWLRNLGFFSAFILFIGLMISYKNLSEHKIKHSDELSLKGTPSNLMILFLSFFAITAAFAWIQTIFALYLNEIFKFWPKQVAYSFWFLWVVTILYQWFIIGRLNRILNEKKLILLGLMLLWTWFLILWRTESLGLLYVILALLAIWLSSVNSSIYALISKNSHKKDFWKNMWINTAFWSVADIAGPFVSWVLYSESLHLPFYFFWFLLLFNIMIVFFLLDNK</sequence>
<dbReference type="GO" id="GO:0022857">
    <property type="term" value="F:transmembrane transporter activity"/>
    <property type="evidence" value="ECO:0007669"/>
    <property type="project" value="InterPro"/>
</dbReference>
<dbReference type="Gene3D" id="1.20.1250.20">
    <property type="entry name" value="MFS general substrate transporter like domains"/>
    <property type="match status" value="1"/>
</dbReference>
<evidence type="ECO:0000313" key="8">
    <source>
        <dbReference type="EMBL" id="EKE29714.1"/>
    </source>
</evidence>
<dbReference type="InterPro" id="IPR020846">
    <property type="entry name" value="MFS_dom"/>
</dbReference>
<comment type="caution">
    <text evidence="8">The sequence shown here is derived from an EMBL/GenBank/DDBJ whole genome shotgun (WGS) entry which is preliminary data.</text>
</comment>
<keyword evidence="5 6" id="KW-0472">Membrane</keyword>
<feature type="transmembrane region" description="Helical" evidence="6">
    <location>
        <begin position="232"/>
        <end position="251"/>
    </location>
</feature>
<feature type="transmembrane region" description="Helical" evidence="6">
    <location>
        <begin position="128"/>
        <end position="146"/>
    </location>
</feature>
<reference evidence="8" key="1">
    <citation type="journal article" date="2012" name="Science">
        <title>Fermentation, hydrogen, and sulfur metabolism in multiple uncultivated bacterial phyla.</title>
        <authorList>
            <person name="Wrighton K.C."/>
            <person name="Thomas B.C."/>
            <person name="Sharon I."/>
            <person name="Miller C.S."/>
            <person name="Castelle C.J."/>
            <person name="VerBerkmoes N.C."/>
            <person name="Wilkins M.J."/>
            <person name="Hettich R.L."/>
            <person name="Lipton M.S."/>
            <person name="Williams K.H."/>
            <person name="Long P.E."/>
            <person name="Banfield J.F."/>
        </authorList>
    </citation>
    <scope>NUCLEOTIDE SEQUENCE [LARGE SCALE GENOMIC DNA]</scope>
</reference>
<evidence type="ECO:0000256" key="6">
    <source>
        <dbReference type="SAM" id="Phobius"/>
    </source>
</evidence>
<organism evidence="8">
    <name type="scientific">uncultured bacterium</name>
    <name type="common">gcode 4</name>
    <dbReference type="NCBI Taxonomy" id="1234023"/>
    <lineage>
        <taxon>Bacteria</taxon>
        <taxon>environmental samples</taxon>
    </lineage>
</organism>
<dbReference type="Pfam" id="PF07690">
    <property type="entry name" value="MFS_1"/>
    <property type="match status" value="1"/>
</dbReference>
<evidence type="ECO:0000256" key="4">
    <source>
        <dbReference type="ARBA" id="ARBA00022989"/>
    </source>
</evidence>
<feature type="transmembrane region" description="Helical" evidence="6">
    <location>
        <begin position="350"/>
        <end position="370"/>
    </location>
</feature>
<keyword evidence="4 6" id="KW-1133">Transmembrane helix</keyword>
<dbReference type="InterPro" id="IPR001958">
    <property type="entry name" value="Tet-R_TetA/multi-R_MdtG-like"/>
</dbReference>
<proteinExistence type="predicted"/>
<dbReference type="PANTHER" id="PTHR23504:SF15">
    <property type="entry name" value="MAJOR FACILITATOR SUPERFAMILY (MFS) PROFILE DOMAIN-CONTAINING PROTEIN"/>
    <property type="match status" value="1"/>
</dbReference>
<feature type="transmembrane region" description="Helical" evidence="6">
    <location>
        <begin position="263"/>
        <end position="280"/>
    </location>
</feature>
<evidence type="ECO:0000256" key="1">
    <source>
        <dbReference type="ARBA" id="ARBA00004141"/>
    </source>
</evidence>
<feature type="domain" description="Major facilitator superfamily (MFS) profile" evidence="7">
    <location>
        <begin position="4"/>
        <end position="373"/>
    </location>
</feature>
<dbReference type="PRINTS" id="PR01035">
    <property type="entry name" value="TCRTETA"/>
</dbReference>
<dbReference type="GO" id="GO:0016020">
    <property type="term" value="C:membrane"/>
    <property type="evidence" value="ECO:0007669"/>
    <property type="project" value="UniProtKB-SubCell"/>
</dbReference>
<name>K2GH29_9BACT</name>